<dbReference type="VEuPathDB" id="FungiDB:KRP22_179"/>
<dbReference type="VEuPathDB" id="FungiDB:KRP23_7836"/>
<evidence type="ECO:0000256" key="6">
    <source>
        <dbReference type="SAM" id="MobiDB-lite"/>
    </source>
</evidence>
<evidence type="ECO:0000256" key="2">
    <source>
        <dbReference type="ARBA" id="ARBA00023125"/>
    </source>
</evidence>
<feature type="compositionally biased region" description="Low complexity" evidence="6">
    <location>
        <begin position="1000"/>
        <end position="1020"/>
    </location>
</feature>
<dbReference type="CDD" id="cd14686">
    <property type="entry name" value="bZIP"/>
    <property type="match status" value="2"/>
</dbReference>
<feature type="coiled-coil region" evidence="5">
    <location>
        <begin position="1103"/>
        <end position="1130"/>
    </location>
</feature>
<dbReference type="EnsemblProtists" id="Phyra78941">
    <property type="protein sequence ID" value="Phyra78941"/>
    <property type="gene ID" value="Phyra78941"/>
</dbReference>
<dbReference type="VEuPathDB" id="FungiDB:KRP23_7834"/>
<feature type="compositionally biased region" description="Polar residues" evidence="6">
    <location>
        <begin position="989"/>
        <end position="999"/>
    </location>
</feature>
<dbReference type="InParanoid" id="H3GQ91"/>
<keyword evidence="8" id="KW-1185">Reference proteome</keyword>
<dbReference type="HOGENOM" id="CLU_252286_0_0_1"/>
<accession>H3GQ91</accession>
<keyword evidence="5" id="KW-0175">Coiled coil</keyword>
<proteinExistence type="predicted"/>
<evidence type="ECO:0000313" key="8">
    <source>
        <dbReference type="Proteomes" id="UP000005238"/>
    </source>
</evidence>
<dbReference type="VEuPathDB" id="FungiDB:KRP22_177"/>
<dbReference type="OMA" id="CSAIMNC"/>
<dbReference type="EMBL" id="DS566032">
    <property type="status" value="NOT_ANNOTATED_CDS"/>
    <property type="molecule type" value="Genomic_DNA"/>
</dbReference>
<keyword evidence="3" id="KW-0804">Transcription</keyword>
<dbReference type="PANTHER" id="PTHR45764">
    <property type="entry name" value="BZIP TRANSCRIPTION FACTOR 44"/>
    <property type="match status" value="1"/>
</dbReference>
<feature type="region of interest" description="Disordered" evidence="6">
    <location>
        <begin position="549"/>
        <end position="603"/>
    </location>
</feature>
<feature type="compositionally biased region" description="Low complexity" evidence="6">
    <location>
        <begin position="553"/>
        <end position="572"/>
    </location>
</feature>
<dbReference type="PANTHER" id="PTHR45764:SF80">
    <property type="entry name" value="BZIP DOMAIN-CONTAINING PROTEIN"/>
    <property type="match status" value="1"/>
</dbReference>
<feature type="compositionally biased region" description="Basic and acidic residues" evidence="6">
    <location>
        <begin position="576"/>
        <end position="586"/>
    </location>
</feature>
<feature type="coiled-coil region" evidence="5">
    <location>
        <begin position="616"/>
        <end position="680"/>
    </location>
</feature>
<name>H3GQ91_PHYRM</name>
<evidence type="ECO:0000256" key="5">
    <source>
        <dbReference type="SAM" id="Coils"/>
    </source>
</evidence>
<dbReference type="eggNOG" id="ENOG502SINI">
    <property type="taxonomic scope" value="Eukaryota"/>
</dbReference>
<protein>
    <recommendedName>
        <fullName evidence="9">BZIP domain-containing protein</fullName>
    </recommendedName>
</protein>
<evidence type="ECO:0008006" key="9">
    <source>
        <dbReference type="Google" id="ProtNLM"/>
    </source>
</evidence>
<keyword evidence="4" id="KW-0539">Nucleus</keyword>
<dbReference type="Proteomes" id="UP000005238">
    <property type="component" value="Unassembled WGS sequence"/>
</dbReference>
<reference evidence="8" key="1">
    <citation type="journal article" date="2006" name="Science">
        <title>Phytophthora genome sequences uncover evolutionary origins and mechanisms of pathogenesis.</title>
        <authorList>
            <person name="Tyler B.M."/>
            <person name="Tripathy S."/>
            <person name="Zhang X."/>
            <person name="Dehal P."/>
            <person name="Jiang R.H."/>
            <person name="Aerts A."/>
            <person name="Arredondo F.D."/>
            <person name="Baxter L."/>
            <person name="Bensasson D."/>
            <person name="Beynon J.L."/>
            <person name="Chapman J."/>
            <person name="Damasceno C.M."/>
            <person name="Dorrance A.E."/>
            <person name="Dou D."/>
            <person name="Dickerman A.W."/>
            <person name="Dubchak I.L."/>
            <person name="Garbelotto M."/>
            <person name="Gijzen M."/>
            <person name="Gordon S.G."/>
            <person name="Govers F."/>
            <person name="Grunwald N.J."/>
            <person name="Huang W."/>
            <person name="Ivors K.L."/>
            <person name="Jones R.W."/>
            <person name="Kamoun S."/>
            <person name="Krampis K."/>
            <person name="Lamour K.H."/>
            <person name="Lee M.K."/>
            <person name="McDonald W.H."/>
            <person name="Medina M."/>
            <person name="Meijer H.J."/>
            <person name="Nordberg E.K."/>
            <person name="Maclean D.J."/>
            <person name="Ospina-Giraldo M.D."/>
            <person name="Morris P.F."/>
            <person name="Phuntumart V."/>
            <person name="Putnam N.H."/>
            <person name="Rash S."/>
            <person name="Rose J.K."/>
            <person name="Sakihama Y."/>
            <person name="Salamov A.A."/>
            <person name="Savidor A."/>
            <person name="Scheuring C.F."/>
            <person name="Smith B.M."/>
            <person name="Sobral B.W."/>
            <person name="Terry A."/>
            <person name="Torto-Alalibo T.A."/>
            <person name="Win J."/>
            <person name="Xu Z."/>
            <person name="Zhang H."/>
            <person name="Grigoriev I.V."/>
            <person name="Rokhsar D.S."/>
            <person name="Boore J.L."/>
        </authorList>
    </citation>
    <scope>NUCLEOTIDE SEQUENCE [LARGE SCALE GENOMIC DNA]</scope>
    <source>
        <strain evidence="8">Pr102</strain>
    </source>
</reference>
<keyword evidence="2" id="KW-0238">DNA-binding</keyword>
<feature type="region of interest" description="Disordered" evidence="6">
    <location>
        <begin position="989"/>
        <end position="1071"/>
    </location>
</feature>
<evidence type="ECO:0000256" key="3">
    <source>
        <dbReference type="ARBA" id="ARBA00023163"/>
    </source>
</evidence>
<evidence type="ECO:0000313" key="7">
    <source>
        <dbReference type="EnsemblProtists" id="Phyra78941"/>
    </source>
</evidence>
<organism evidence="7 8">
    <name type="scientific">Phytophthora ramorum</name>
    <name type="common">Sudden oak death agent</name>
    <dbReference type="NCBI Taxonomy" id="164328"/>
    <lineage>
        <taxon>Eukaryota</taxon>
        <taxon>Sar</taxon>
        <taxon>Stramenopiles</taxon>
        <taxon>Oomycota</taxon>
        <taxon>Peronosporomycetes</taxon>
        <taxon>Peronosporales</taxon>
        <taxon>Peronosporaceae</taxon>
        <taxon>Phytophthora</taxon>
    </lineage>
</organism>
<evidence type="ECO:0000256" key="4">
    <source>
        <dbReference type="ARBA" id="ARBA00023242"/>
    </source>
</evidence>
<keyword evidence="1" id="KW-0805">Transcription regulation</keyword>
<dbReference type="GO" id="GO:0003677">
    <property type="term" value="F:DNA binding"/>
    <property type="evidence" value="ECO:0007669"/>
    <property type="project" value="UniProtKB-KW"/>
</dbReference>
<sequence length="1434" mass="160166">MSQASIEPDFLLNADMDLHVAVDGLDDTLTLLDDGAVDNGAMLGASVDDMDLSFLSELLHEGEPVPEPTSPLSSSSGKELEMASPSGTSDTMESSDDDAAHILEPTTQLLVQDTVETPGQKKTEDRKAKRRAQVAISARRHRSRKKNEMINLKKETSYLNYQLDFLRSKHKIMRADGAVAEWEEKAIAQRHKRRQAEEINAQLRYALFQQNGYVRNLKAMFSLDSPNNMELNMRRFLHTYTHLRKDSQSRVRDLASVCTDAKLDLGMQTVLRETEGIPVLRPHISTRQISTNSTEFGASTVAVYAFDTMNTVQIFLAACGAILGCGSAWPKYTQLDSYGKIVDAPSDSIRYGVSGCRYRSDDGQDEVAVESRGLSYFKIMDRCAVLLWDYVDDDDSYPMSKNTLVKRDVIGTVVVRPEICEDGIERVVCRSICTKVHSVNMPKLSPDVRRFSESKKMGAQICGSMVYQTIVGHCPDARPVSACIFTLLLEMKANNCLPLDAPDNSTDAAFDSDDNAVNGQKPSGRMDAADLTFLADLLSQDIIAPNAAPVINSVPSPSSSSHSTESSDSAQSPEGWSRERKQREASSPESEEGDAQMDDREERRRMLSAKNARLYRSRKKNALVTLKEQVSQLEEQLKTLRLKHNALRADSSVACWEEKAIAQRLKRRQAEEMNEQLQQALLAHTGFVSNLKSVFTESAPPSTALNMRHFLHMYTRLRNDQQLHLRDLESIATRAKLDRAMQVVLRETSTIHVSTSPEILFQELDLGSEGVGKTSTAVYAFNTRDARKAFAVAYHSRVESSMEFVDVPPTTYNIRYGITWHLYQHNSTKVKTCTEARDLYFSRMVGSCGVLVWDFVDADDLYPLKCSTFIKRNTVGALVLRPEVCLDGVERIVCRSICTDMQILINAPKPPLKVAEFALLEDMMLYEAIKEDFLVPGEMELQAGAVVDEPLVLNAYGVVAHRRDGTGCGQIDDLDVNFLSDLLQPESSSRVETLPVSNDSGDSSPTADSLSSDAADMSSSTEEPAVRGRSTSIGRPKRVKKTLSSTSSSSSMEMVEAEPEAQQEGRMVDRKARRRAQVASSARRLRCRKKIVQLAFCLRQYEMVTLKTEATFLEQQLETLRSTHKQSRANSAVAAWEEKAIAQRHKRRQAEWTNEQLRQALFMQSGFVRNLRSMFSATMPCSIELNMRNFLHTPTRLLKDQQSRVRNLEQICTDAKLDMAKQIIMEETGAVKPFTTPHISCQQIDLGNDGFGMTTVAVYALETRNACKTFKATCSAIMNCAAVWPNYTLVTSSLKAVELPATKLNIRYGMSHNIYESDTTGERVSVESREISYYRMTDDCGIFLWDYVDADDLNPFQAETTAMRCTIGAVLVRPEICIDGVERIVCRNICTKVHLIDSAELTPTLERFSKSRQLCAQICGSLVYETIKSNAAAH</sequence>
<reference evidence="7" key="2">
    <citation type="submission" date="2015-06" db="UniProtKB">
        <authorList>
            <consortium name="EnsemblProtists"/>
        </authorList>
    </citation>
    <scope>IDENTIFICATION</scope>
    <source>
        <strain evidence="7">Pr102</strain>
    </source>
</reference>
<feature type="region of interest" description="Disordered" evidence="6">
    <location>
        <begin position="62"/>
        <end position="95"/>
    </location>
</feature>
<evidence type="ECO:0000256" key="1">
    <source>
        <dbReference type="ARBA" id="ARBA00023015"/>
    </source>
</evidence>